<evidence type="ECO:0000313" key="3">
    <source>
        <dbReference type="Proteomes" id="UP000694388"/>
    </source>
</evidence>
<protein>
    <submittedName>
        <fullName evidence="2">SAP30 binding protein</fullName>
    </submittedName>
</protein>
<reference evidence="2" key="2">
    <citation type="submission" date="2025-09" db="UniProtKB">
        <authorList>
            <consortium name="Ensembl"/>
        </authorList>
    </citation>
    <scope>IDENTIFICATION</scope>
</reference>
<dbReference type="Proteomes" id="UP000694388">
    <property type="component" value="Unplaced"/>
</dbReference>
<feature type="compositionally biased region" description="Low complexity" evidence="1">
    <location>
        <begin position="167"/>
        <end position="187"/>
    </location>
</feature>
<dbReference type="Pfam" id="PF07818">
    <property type="entry name" value="HCNGP"/>
    <property type="match status" value="1"/>
</dbReference>
<reference evidence="2" key="1">
    <citation type="submission" date="2025-08" db="UniProtKB">
        <authorList>
            <consortium name="Ensembl"/>
        </authorList>
    </citation>
    <scope>IDENTIFICATION</scope>
</reference>
<dbReference type="AlphaFoldDB" id="A0A8C4QU77"/>
<dbReference type="PANTHER" id="PTHR13464">
    <property type="entry name" value="TRANSCRIPTIONAL REGULATOR PROTEIN HCNGP"/>
    <property type="match status" value="1"/>
</dbReference>
<dbReference type="GeneTree" id="ENSGT00390000007870"/>
<accession>A0A8C4QU77</accession>
<dbReference type="OMA" id="XSFSERV"/>
<dbReference type="Ensembl" id="ENSEBUT00000020135.1">
    <property type="protein sequence ID" value="ENSEBUP00000019559.1"/>
    <property type="gene ID" value="ENSEBUG00000012147.1"/>
</dbReference>
<keyword evidence="3" id="KW-1185">Reference proteome</keyword>
<dbReference type="GO" id="GO:0006355">
    <property type="term" value="P:regulation of DNA-templated transcription"/>
    <property type="evidence" value="ECO:0007669"/>
    <property type="project" value="InterPro"/>
</dbReference>
<dbReference type="PANTHER" id="PTHR13464:SF0">
    <property type="entry name" value="SAP30-BINDING PROTEIN"/>
    <property type="match status" value="1"/>
</dbReference>
<evidence type="ECO:0000313" key="2">
    <source>
        <dbReference type="Ensembl" id="ENSEBUP00000019559.1"/>
    </source>
</evidence>
<dbReference type="InterPro" id="IPR012479">
    <property type="entry name" value="SAP30BP"/>
</dbReference>
<dbReference type="GO" id="GO:0005634">
    <property type="term" value="C:nucleus"/>
    <property type="evidence" value="ECO:0007669"/>
    <property type="project" value="TreeGrafter"/>
</dbReference>
<name>A0A8C4QU77_EPTBU</name>
<proteinExistence type="predicted"/>
<organism evidence="2 3">
    <name type="scientific">Eptatretus burgeri</name>
    <name type="common">Inshore hagfish</name>
    <dbReference type="NCBI Taxonomy" id="7764"/>
    <lineage>
        <taxon>Eukaryota</taxon>
        <taxon>Metazoa</taxon>
        <taxon>Chordata</taxon>
        <taxon>Craniata</taxon>
        <taxon>Vertebrata</taxon>
        <taxon>Cyclostomata</taxon>
        <taxon>Myxini</taxon>
        <taxon>Myxiniformes</taxon>
        <taxon>Myxinidae</taxon>
        <taxon>Eptatretinae</taxon>
        <taxon>Eptatretus</taxon>
    </lineage>
</organism>
<evidence type="ECO:0000256" key="1">
    <source>
        <dbReference type="SAM" id="MobiDB-lite"/>
    </source>
</evidence>
<feature type="region of interest" description="Disordered" evidence="1">
    <location>
        <begin position="165"/>
        <end position="203"/>
    </location>
</feature>
<sequence>MMLTELVLWKQAGRVTGISPITVSITLQGENAEEKKLAQEMVASFSDKVRHMSTEELSLPVEPLGHCPVHVQDKIRTLYEKKLRHGLDPNRMIQMKKEFRNPSIYEKLIQYCGIDEFGTNYPKDMFNPHGWSDDSYYEALARSQKLEMDRLEKAKKERTKIEFVTGTKKSAPAPTSATTSTTTTTTTDPQKRKSKWDSAVPLGSAPKIPLPPLMVTTASISNSALTIVSSVPPGPVLATTTSKTVISAIGAIRKSKP</sequence>